<protein>
    <submittedName>
        <fullName evidence="3">Glycosyl transferase family 1</fullName>
    </submittedName>
</protein>
<sequence>MHIAMIHLCNNGFPPDIRISKEAHALVEAGHKITICTKTTSAHSKKFETFEPGIDVMREDVSGPPSWFARRKANFTLREAWVKPVVENYLDTCKPDIVHVHDFPYLPLVLDCAIPRGLPVVADFHENMPAAKRAWRSHLSPYMRFKASILFNYTLWRWHEKAAVEKCKRVVVVVPEGAERLLKYGLDQARIVTVSNTEDTTTFDFPVERADQNILDKYKDKWMVSYIGGIGPHRGWDTALDGAAHAAKLIPNFHLTFVGTNDESAARIRNYADSLGLGNSVEIINWQPFDTVNSYIHASRVCLVPHNDFEHTHTTVPHKLFQYMICKRPILASDCRPLKRILEETNSGYLFKANNAADFAAQLAHIHSHEEEAMHKAENGFAAATGPYAWKHDATRLVETYAALERELV</sequence>
<dbReference type="EMBL" id="AP024485">
    <property type="protein sequence ID" value="BCS89208.1"/>
    <property type="molecule type" value="Genomic_DNA"/>
</dbReference>
<dbReference type="PANTHER" id="PTHR12526">
    <property type="entry name" value="GLYCOSYLTRANSFERASE"/>
    <property type="match status" value="1"/>
</dbReference>
<feature type="domain" description="Glycosyl transferase family 1" evidence="1">
    <location>
        <begin position="210"/>
        <end position="380"/>
    </location>
</feature>
<dbReference type="Pfam" id="PF13439">
    <property type="entry name" value="Glyco_transf_4"/>
    <property type="match status" value="1"/>
</dbReference>
<keyword evidence="3" id="KW-0808">Transferase</keyword>
<evidence type="ECO:0000313" key="3">
    <source>
        <dbReference type="EMBL" id="BCS89208.1"/>
    </source>
</evidence>
<feature type="domain" description="Glycosyltransferase subfamily 4-like N-terminal" evidence="2">
    <location>
        <begin position="23"/>
        <end position="199"/>
    </location>
</feature>
<accession>A0ABN6EUR1</accession>
<dbReference type="InterPro" id="IPR028098">
    <property type="entry name" value="Glyco_trans_4-like_N"/>
</dbReference>
<dbReference type="InterPro" id="IPR001296">
    <property type="entry name" value="Glyco_trans_1"/>
</dbReference>
<proteinExistence type="predicted"/>
<keyword evidence="4" id="KW-1185">Reference proteome</keyword>
<dbReference type="GO" id="GO:0016740">
    <property type="term" value="F:transferase activity"/>
    <property type="evidence" value="ECO:0007669"/>
    <property type="project" value="UniProtKB-KW"/>
</dbReference>
<evidence type="ECO:0000259" key="1">
    <source>
        <dbReference type="Pfam" id="PF00534"/>
    </source>
</evidence>
<dbReference type="Pfam" id="PF00534">
    <property type="entry name" value="Glycos_transf_1"/>
    <property type="match status" value="1"/>
</dbReference>
<reference evidence="3" key="1">
    <citation type="journal article" date="2022" name="Arch. Microbiol.">
        <title>Pseudodesulfovibrio sediminis sp. nov., a mesophilic and neutrophilic sulfate-reducing bacterium isolated from sediment of a brackish lake.</title>
        <authorList>
            <person name="Takahashi A."/>
            <person name="Kojima H."/>
            <person name="Watanabe M."/>
            <person name="Fukui M."/>
        </authorList>
    </citation>
    <scope>NUCLEOTIDE SEQUENCE</scope>
    <source>
        <strain evidence="3">SF6</strain>
    </source>
</reference>
<organism evidence="3 4">
    <name type="scientific">Pseudodesulfovibrio sediminis</name>
    <dbReference type="NCBI Taxonomy" id="2810563"/>
    <lineage>
        <taxon>Bacteria</taxon>
        <taxon>Pseudomonadati</taxon>
        <taxon>Thermodesulfobacteriota</taxon>
        <taxon>Desulfovibrionia</taxon>
        <taxon>Desulfovibrionales</taxon>
        <taxon>Desulfovibrionaceae</taxon>
    </lineage>
</organism>
<evidence type="ECO:0000259" key="2">
    <source>
        <dbReference type="Pfam" id="PF13439"/>
    </source>
</evidence>
<dbReference type="Proteomes" id="UP001053296">
    <property type="component" value="Chromosome"/>
</dbReference>
<name>A0ABN6EUR1_9BACT</name>
<dbReference type="CDD" id="cd03794">
    <property type="entry name" value="GT4_WbuB-like"/>
    <property type="match status" value="1"/>
</dbReference>
<evidence type="ECO:0000313" key="4">
    <source>
        <dbReference type="Proteomes" id="UP001053296"/>
    </source>
</evidence>
<dbReference type="RefSeq" id="WP_229591190.1">
    <property type="nucleotide sequence ID" value="NZ_AP024485.1"/>
</dbReference>
<dbReference type="SUPFAM" id="SSF53756">
    <property type="entry name" value="UDP-Glycosyltransferase/glycogen phosphorylase"/>
    <property type="match status" value="1"/>
</dbReference>
<gene>
    <name evidence="3" type="ORF">PSDVSF_24500</name>
</gene>
<dbReference type="Gene3D" id="3.40.50.2000">
    <property type="entry name" value="Glycogen Phosphorylase B"/>
    <property type="match status" value="2"/>
</dbReference>